<feature type="domain" description="DH" evidence="2">
    <location>
        <begin position="542"/>
        <end position="734"/>
    </location>
</feature>
<feature type="compositionally biased region" description="Basic and acidic residues" evidence="1">
    <location>
        <begin position="1294"/>
        <end position="1313"/>
    </location>
</feature>
<evidence type="ECO:0000256" key="1">
    <source>
        <dbReference type="SAM" id="MobiDB-lite"/>
    </source>
</evidence>
<feature type="compositionally biased region" description="Low complexity" evidence="1">
    <location>
        <begin position="929"/>
        <end position="945"/>
    </location>
</feature>
<feature type="compositionally biased region" description="Polar residues" evidence="1">
    <location>
        <begin position="210"/>
        <end position="221"/>
    </location>
</feature>
<feature type="compositionally biased region" description="Polar residues" evidence="1">
    <location>
        <begin position="333"/>
        <end position="342"/>
    </location>
</feature>
<dbReference type="KEGG" id="dpte:113793122"/>
<evidence type="ECO:0000313" key="4">
    <source>
        <dbReference type="RefSeq" id="XP_027198897.1"/>
    </source>
</evidence>
<feature type="compositionally biased region" description="Pro residues" evidence="1">
    <location>
        <begin position="1139"/>
        <end position="1152"/>
    </location>
</feature>
<dbReference type="GO" id="GO:0043542">
    <property type="term" value="P:endothelial cell migration"/>
    <property type="evidence" value="ECO:0007669"/>
    <property type="project" value="TreeGrafter"/>
</dbReference>
<feature type="compositionally biased region" description="Low complexity" evidence="1">
    <location>
        <begin position="1031"/>
        <end position="1047"/>
    </location>
</feature>
<feature type="compositionally biased region" description="Polar residues" evidence="1">
    <location>
        <begin position="1088"/>
        <end position="1134"/>
    </location>
</feature>
<protein>
    <submittedName>
        <fullName evidence="4">Uncharacterized protein LOC113793122 isoform X1</fullName>
    </submittedName>
</protein>
<dbReference type="OMA" id="GDINEPC"/>
<dbReference type="SMART" id="SM00233">
    <property type="entry name" value="PH"/>
    <property type="match status" value="1"/>
</dbReference>
<feature type="compositionally biased region" description="Polar residues" evidence="1">
    <location>
        <begin position="1"/>
        <end position="15"/>
    </location>
</feature>
<feature type="compositionally biased region" description="Low complexity" evidence="1">
    <location>
        <begin position="126"/>
        <end position="149"/>
    </location>
</feature>
<dbReference type="InterPro" id="IPR000219">
    <property type="entry name" value="DH_dom"/>
</dbReference>
<feature type="compositionally biased region" description="Polar residues" evidence="1">
    <location>
        <begin position="113"/>
        <end position="125"/>
    </location>
</feature>
<dbReference type="GO" id="GO:0007266">
    <property type="term" value="P:Rho protein signal transduction"/>
    <property type="evidence" value="ECO:0007669"/>
    <property type="project" value="TreeGrafter"/>
</dbReference>
<feature type="compositionally biased region" description="Low complexity" evidence="1">
    <location>
        <begin position="196"/>
        <end position="209"/>
    </location>
</feature>
<dbReference type="Proteomes" id="UP000515146">
    <property type="component" value="Unplaced"/>
</dbReference>
<dbReference type="SMART" id="SM00325">
    <property type="entry name" value="RhoGEF"/>
    <property type="match status" value="1"/>
</dbReference>
<dbReference type="CDD" id="cd13244">
    <property type="entry name" value="PH_PLEKHG5_G6"/>
    <property type="match status" value="1"/>
</dbReference>
<feature type="region of interest" description="Disordered" evidence="1">
    <location>
        <begin position="1088"/>
        <end position="1208"/>
    </location>
</feature>
<dbReference type="GO" id="GO:0030139">
    <property type="term" value="C:endocytic vesicle"/>
    <property type="evidence" value="ECO:0007669"/>
    <property type="project" value="TreeGrafter"/>
</dbReference>
<feature type="region of interest" description="Disordered" evidence="1">
    <location>
        <begin position="1449"/>
        <end position="1475"/>
    </location>
</feature>
<dbReference type="Pfam" id="PF00621">
    <property type="entry name" value="RhoGEF"/>
    <property type="match status" value="1"/>
</dbReference>
<dbReference type="OrthoDB" id="5585231at2759"/>
<dbReference type="PROSITE" id="PS50010">
    <property type="entry name" value="DH_2"/>
    <property type="match status" value="1"/>
</dbReference>
<evidence type="ECO:0000313" key="3">
    <source>
        <dbReference type="Proteomes" id="UP000515146"/>
    </source>
</evidence>
<dbReference type="GO" id="GO:0005886">
    <property type="term" value="C:plasma membrane"/>
    <property type="evidence" value="ECO:0007669"/>
    <property type="project" value="TreeGrafter"/>
</dbReference>
<feature type="region of interest" description="Disordered" evidence="1">
    <location>
        <begin position="1244"/>
        <end position="1313"/>
    </location>
</feature>
<dbReference type="SUPFAM" id="SSF48065">
    <property type="entry name" value="DBL homology domain (DH-domain)"/>
    <property type="match status" value="1"/>
</dbReference>
<dbReference type="InterPro" id="IPR035899">
    <property type="entry name" value="DBL_dom_sf"/>
</dbReference>
<feature type="compositionally biased region" description="Polar residues" evidence="1">
    <location>
        <begin position="1244"/>
        <end position="1261"/>
    </location>
</feature>
<dbReference type="RefSeq" id="XP_027198897.1">
    <property type="nucleotide sequence ID" value="XM_027343096.1"/>
</dbReference>
<dbReference type="PANTHER" id="PTHR13217">
    <property type="entry name" value="PLECKSTRIN HOMOLOGY DOMAIN-CONTAINING FAMILY G MEMBER 7"/>
    <property type="match status" value="1"/>
</dbReference>
<dbReference type="InParanoid" id="A0A6P6Y015"/>
<feature type="compositionally biased region" description="Low complexity" evidence="1">
    <location>
        <begin position="286"/>
        <end position="332"/>
    </location>
</feature>
<feature type="compositionally biased region" description="Polar residues" evidence="1">
    <location>
        <begin position="259"/>
        <end position="285"/>
    </location>
</feature>
<feature type="region of interest" description="Disordered" evidence="1">
    <location>
        <begin position="78"/>
        <end position="98"/>
    </location>
</feature>
<feature type="region of interest" description="Disordered" evidence="1">
    <location>
        <begin position="927"/>
        <end position="952"/>
    </location>
</feature>
<gene>
    <name evidence="4" type="primary">LOC113793122</name>
</gene>
<dbReference type="GO" id="GO:0005085">
    <property type="term" value="F:guanyl-nucleotide exchange factor activity"/>
    <property type="evidence" value="ECO:0007669"/>
    <property type="project" value="InterPro"/>
</dbReference>
<organism evidence="3 4">
    <name type="scientific">Dermatophagoides pteronyssinus</name>
    <name type="common">European house dust mite</name>
    <dbReference type="NCBI Taxonomy" id="6956"/>
    <lineage>
        <taxon>Eukaryota</taxon>
        <taxon>Metazoa</taxon>
        <taxon>Ecdysozoa</taxon>
        <taxon>Arthropoda</taxon>
        <taxon>Chelicerata</taxon>
        <taxon>Arachnida</taxon>
        <taxon>Acari</taxon>
        <taxon>Acariformes</taxon>
        <taxon>Sarcoptiformes</taxon>
        <taxon>Astigmata</taxon>
        <taxon>Psoroptidia</taxon>
        <taxon>Analgoidea</taxon>
        <taxon>Pyroglyphidae</taxon>
        <taxon>Dermatophagoidinae</taxon>
        <taxon>Dermatophagoides</taxon>
    </lineage>
</organism>
<dbReference type="Gene3D" id="2.30.29.30">
    <property type="entry name" value="Pleckstrin-homology domain (PH domain)/Phosphotyrosine-binding domain (PTB)"/>
    <property type="match status" value="1"/>
</dbReference>
<dbReference type="InterPro" id="IPR040181">
    <property type="entry name" value="PKHG5/7"/>
</dbReference>
<dbReference type="InterPro" id="IPR011993">
    <property type="entry name" value="PH-like_dom_sf"/>
</dbReference>
<keyword evidence="3" id="KW-1185">Reference proteome</keyword>
<sequence length="1570" mass="176136">MFQRSSTKQQQQLESICSLRRSDSSPTFTRNKDESLVHKSNKPGLMESLSTSSITGSSDNQQHHYPQQNEINVQSNNAGSKLTRTGSNPNNYNANKTRRSFRCSVAKNDVEMNESNHTLPLSIKQSSSSTTTTNETATTTTTTTTTTNSRALQPHLSNVPAVPYRRVPLRHQSSLNNDDDKNQQQPQNQHEMLKKTSSSSSSATSSSTTIYQTPKQQSSSGRENDGTFDVGEYHNQTKIDTTNTTDNYNRNSVYNINNKQPSNHSYNNQTTNSRENYLNFSTSTETNTNNNNNNNNCHNRPSAFRSNSSASSLYQSLNSNNNNTQPLNLSSSPTKSFAGSPNLRQRRGAMVSCDNLLADSHELFGGLGGSESTLKNLKNSSRKIGGIFSIPFKSDTEKMEQLSDLLKQYTENGIPDPKHLSFVASTNKLNHLRALSLSISSMFTGGNISPNTSTAINSTTPTSNMSLLSTAKTSLSTTDLHRLHNNHSNNNPLTMLSHPQQHPGQILSSTSFDQSVDSYYYLEPEWRSIVDNADQLSARIQSQNEAIWELLQTEVFYIRRLKVINDVCIACLLNLQNECLLTEIDVYNVFSNIGEVYEANHHFWMRYLLPMLNHSRETKTPLNPTMLEEGFLQFDQIFRPYIRYCLEHSKCLHYLKEKRKSNALFEEYISWCRKHKDCERLDLMGLLVKPFQRLTKYSLLLKAILNKTDNETHKDCLNRMIHCVDRFVSGINASMSRKQEYEALSAVVSRIEIYDAIECSNDEAEKFLKEYLDLDLMQTMPGCAPQKIRHLYLEDTLKLKDSITNKQDVHCFLFTDVFLVCKPLNKKSSDSRMKVIRQPFIIDRLVVHELKESSGFLLIYLNEFNVACTYMLLFTSETRNWVEQIRKAQEDYRSFKFSSVEPEHCTTYQNSYDDDVIYGNDHHQLFTTSPRSSSRSSLIHSHSGSQDMNDQPIQTTSQTMVTNAPQHQVTCNQLSITQQSPRAISFELGDLRNPSLVVEDTDSFARSQSFDNRSPVVTITSPRHERRAFLLRSQQQQQQPQQSLQRQGVNNNSGCGNQTSVDSNGSSSYLNQNSLSVNVPYVQPVNSVTVQSRQTRRSVPNISNMNTGNQNTITLNEPIPTCQSSQNSPPTATIQVAVHPPPPSPSPPPPKRSPTKSITNRPLPPLPPHVTTVSPPLPSSPPPQPPPSLMSISSRGIPNPMTMTVNKPPLIKTKNISYGASSTPETKSVEDANNNNMVHISVNQNSSSDKESPSATLSSELAGSDNKNDEMNNCDNANEDDTKNNRSPQQKRTYRPDRRYHTADSIDHLKKEKDNSIHKRLSWNYGNQHQKQQNIQCPYHHHHQHHQQSQNGQQHCCGGCNSAHNCSSGGQPFQSRSLASSHQQQNKCLSTESVCCSSGFSSTGSVPLSVGSVVDNQCDHCNCCSTVHHLQLHEEDEDIDTDVVMKRDHYHRKATRKPSTSSDRDSALPISPSLNESCGIQNSPSPICYQNEYSNSQCNIVDQCGAEDISKSPADSPDIKIDVREMKDGISSVQITLTGGSNTVTRPSKADLKRMKEFIFSNCNLESSEV</sequence>
<feature type="region of interest" description="Disordered" evidence="1">
    <location>
        <begin position="113"/>
        <end position="342"/>
    </location>
</feature>
<accession>A0A6P6Y015</accession>
<dbReference type="SUPFAM" id="SSF50729">
    <property type="entry name" value="PH domain-like"/>
    <property type="match status" value="1"/>
</dbReference>
<evidence type="ECO:0000259" key="2">
    <source>
        <dbReference type="PROSITE" id="PS50010"/>
    </source>
</evidence>
<dbReference type="InterPro" id="IPR001849">
    <property type="entry name" value="PH_domain"/>
</dbReference>
<dbReference type="GO" id="GO:0030424">
    <property type="term" value="C:axon"/>
    <property type="evidence" value="ECO:0007669"/>
    <property type="project" value="TreeGrafter"/>
</dbReference>
<dbReference type="PANTHER" id="PTHR13217:SF11">
    <property type="entry name" value="PLECKSTRIN HOMOLOGY DOMAIN-CONTAINING FAMILY G MEMBER 5"/>
    <property type="match status" value="1"/>
</dbReference>
<name>A0A6P6Y015_DERPT</name>
<dbReference type="Gene3D" id="1.20.900.10">
    <property type="entry name" value="Dbl homology (DH) domain"/>
    <property type="match status" value="1"/>
</dbReference>
<feature type="compositionally biased region" description="Polar residues" evidence="1">
    <location>
        <begin position="1190"/>
        <end position="1205"/>
    </location>
</feature>
<feature type="compositionally biased region" description="Low complexity" evidence="1">
    <location>
        <begin position="238"/>
        <end position="258"/>
    </location>
</feature>
<feature type="region of interest" description="Disordered" evidence="1">
    <location>
        <begin position="1"/>
        <end position="64"/>
    </location>
</feature>
<feature type="compositionally biased region" description="Pro residues" evidence="1">
    <location>
        <begin position="1175"/>
        <end position="1188"/>
    </location>
</feature>
<feature type="compositionally biased region" description="Polar residues" evidence="1">
    <location>
        <begin position="1048"/>
        <end position="1072"/>
    </location>
</feature>
<proteinExistence type="predicted"/>
<feature type="compositionally biased region" description="Low complexity" evidence="1">
    <location>
        <begin position="48"/>
        <end position="58"/>
    </location>
</feature>
<feature type="compositionally biased region" description="Polar residues" evidence="1">
    <location>
        <begin position="78"/>
        <end position="95"/>
    </location>
</feature>
<reference evidence="4" key="1">
    <citation type="submission" date="2025-08" db="UniProtKB">
        <authorList>
            <consortium name="RefSeq"/>
        </authorList>
    </citation>
    <scope>IDENTIFICATION</scope>
    <source>
        <strain evidence="4">Airmid</strain>
    </source>
</reference>
<dbReference type="CDD" id="cd00160">
    <property type="entry name" value="RhoGEF"/>
    <property type="match status" value="1"/>
</dbReference>
<feature type="region of interest" description="Disordered" evidence="1">
    <location>
        <begin position="1031"/>
        <end position="1072"/>
    </location>
</feature>